<proteinExistence type="predicted"/>
<protein>
    <submittedName>
        <fullName evidence="1">Uncharacterized protein</fullName>
    </submittedName>
</protein>
<dbReference type="EMBL" id="VIGW01000002">
    <property type="protein sequence ID" value="TWS20685.1"/>
    <property type="molecule type" value="Genomic_DNA"/>
</dbReference>
<dbReference type="Proteomes" id="UP000317291">
    <property type="component" value="Unassembled WGS sequence"/>
</dbReference>
<reference evidence="1 2" key="1">
    <citation type="submission" date="2019-06" db="EMBL/GenBank/DDBJ databases">
        <title>Tsukamurella conjunctivitidis sp. nov., Tsukamurella assacharolytica sp. nov. and Tsukamurella sputae sp. nov. isolated from patients with conjunctivitis, bacteraemia (lymphoma) and respiratory infection (sputum) in Hong Kong.</title>
        <authorList>
            <person name="Teng J.L.L."/>
            <person name="Lee H.H."/>
            <person name="Fong J.Y.H."/>
            <person name="Fok K.M.N."/>
            <person name="Lau S.K.P."/>
            <person name="Woo P.C.Y."/>
        </authorList>
    </citation>
    <scope>NUCLEOTIDE SEQUENCE [LARGE SCALE GENOMIC DNA]</scope>
    <source>
        <strain evidence="1 2">HKU71</strain>
    </source>
</reference>
<comment type="caution">
    <text evidence="1">The sequence shown here is derived from an EMBL/GenBank/DDBJ whole genome shotgun (WGS) entry which is preliminary data.</text>
</comment>
<evidence type="ECO:0000313" key="2">
    <source>
        <dbReference type="Proteomes" id="UP000317291"/>
    </source>
</evidence>
<gene>
    <name evidence="1" type="ORF">FK529_04920</name>
</gene>
<dbReference type="OrthoDB" id="9987591at2"/>
<dbReference type="AlphaFoldDB" id="A0A5C5RF19"/>
<organism evidence="1 2">
    <name type="scientific">Tsukamurella asaccharolytica</name>
    <dbReference type="NCBI Taxonomy" id="2592067"/>
    <lineage>
        <taxon>Bacteria</taxon>
        <taxon>Bacillati</taxon>
        <taxon>Actinomycetota</taxon>
        <taxon>Actinomycetes</taxon>
        <taxon>Mycobacteriales</taxon>
        <taxon>Tsukamurellaceae</taxon>
        <taxon>Tsukamurella</taxon>
    </lineage>
</organism>
<sequence>MSDHLSSSAPHALVPVTEAAALLGGSPALYIALLAGGLVEGELRDGVWHVDTDVLAAALAVRERTSLPSPVTCATCTDVAQGHPDPTVDGAA</sequence>
<name>A0A5C5RF19_9ACTN</name>
<keyword evidence="2" id="KW-1185">Reference proteome</keyword>
<evidence type="ECO:0000313" key="1">
    <source>
        <dbReference type="EMBL" id="TWS20685.1"/>
    </source>
</evidence>
<dbReference type="RefSeq" id="WP_146559905.1">
    <property type="nucleotide sequence ID" value="NZ_VIGW01000002.1"/>
</dbReference>
<accession>A0A5C5RF19</accession>